<feature type="chain" id="PRO_5037253518" evidence="1">
    <location>
        <begin position="27"/>
        <end position="138"/>
    </location>
</feature>
<sequence>MSNRCIRAGMAALTLATFSNPILAHAQNADSKPTTPAGTESACAIHIENDFDIKRRLDEIGCTAGDSLLIYNYSSLAKWEVVLPVRVAAAMVCDMNKTITDIGSVGMKPYQSVICTYSGKVRRFKSNDENLKGWGQVF</sequence>
<dbReference type="EMBL" id="BMZD01000002">
    <property type="protein sequence ID" value="GGZ90445.1"/>
    <property type="molecule type" value="Genomic_DNA"/>
</dbReference>
<dbReference type="AlphaFoldDB" id="A0A918VD60"/>
<protein>
    <submittedName>
        <fullName evidence="2">Uncharacterized protein</fullName>
    </submittedName>
</protein>
<keyword evidence="1" id="KW-0732">Signal</keyword>
<accession>A0A918VD60</accession>
<reference evidence="2" key="2">
    <citation type="submission" date="2020-09" db="EMBL/GenBank/DDBJ databases">
        <authorList>
            <person name="Sun Q."/>
            <person name="Kim S."/>
        </authorList>
    </citation>
    <scope>NUCLEOTIDE SEQUENCE</scope>
    <source>
        <strain evidence="2">KCTC 32422</strain>
    </source>
</reference>
<keyword evidence="3" id="KW-1185">Reference proteome</keyword>
<name>A0A918VD60_9SPHN</name>
<dbReference type="Proteomes" id="UP000634139">
    <property type="component" value="Unassembled WGS sequence"/>
</dbReference>
<feature type="signal peptide" evidence="1">
    <location>
        <begin position="1"/>
        <end position="26"/>
    </location>
</feature>
<evidence type="ECO:0000256" key="1">
    <source>
        <dbReference type="SAM" id="SignalP"/>
    </source>
</evidence>
<evidence type="ECO:0000313" key="3">
    <source>
        <dbReference type="Proteomes" id="UP000634139"/>
    </source>
</evidence>
<proteinExistence type="predicted"/>
<reference evidence="2" key="1">
    <citation type="journal article" date="2014" name="Int. J. Syst. Evol. Microbiol.">
        <title>Complete genome sequence of Corynebacterium casei LMG S-19264T (=DSM 44701T), isolated from a smear-ripened cheese.</title>
        <authorList>
            <consortium name="US DOE Joint Genome Institute (JGI-PGF)"/>
            <person name="Walter F."/>
            <person name="Albersmeier A."/>
            <person name="Kalinowski J."/>
            <person name="Ruckert C."/>
        </authorList>
    </citation>
    <scope>NUCLEOTIDE SEQUENCE</scope>
    <source>
        <strain evidence="2">KCTC 32422</strain>
    </source>
</reference>
<gene>
    <name evidence="2" type="ORF">GCM10011617_06720</name>
</gene>
<organism evidence="2 3">
    <name type="scientific">Novosphingobium arvoryzae</name>
    <dbReference type="NCBI Taxonomy" id="1256514"/>
    <lineage>
        <taxon>Bacteria</taxon>
        <taxon>Pseudomonadati</taxon>
        <taxon>Pseudomonadota</taxon>
        <taxon>Alphaproteobacteria</taxon>
        <taxon>Sphingomonadales</taxon>
        <taxon>Sphingomonadaceae</taxon>
        <taxon>Novosphingobium</taxon>
    </lineage>
</organism>
<comment type="caution">
    <text evidence="2">The sequence shown here is derived from an EMBL/GenBank/DDBJ whole genome shotgun (WGS) entry which is preliminary data.</text>
</comment>
<evidence type="ECO:0000313" key="2">
    <source>
        <dbReference type="EMBL" id="GGZ90445.1"/>
    </source>
</evidence>